<dbReference type="EMBL" id="JACIES010000009">
    <property type="protein sequence ID" value="MBB4027263.1"/>
    <property type="molecule type" value="Genomic_DNA"/>
</dbReference>
<dbReference type="GO" id="GO:0033214">
    <property type="term" value="P:siderophore-iron import into cell"/>
    <property type="evidence" value="ECO:0007669"/>
    <property type="project" value="TreeGrafter"/>
</dbReference>
<feature type="transmembrane region" description="Helical" evidence="8">
    <location>
        <begin position="306"/>
        <end position="325"/>
    </location>
</feature>
<keyword evidence="7 8" id="KW-0472">Membrane</keyword>
<dbReference type="CDD" id="cd06550">
    <property type="entry name" value="TM_ABC_iron-siderophores_like"/>
    <property type="match status" value="1"/>
</dbReference>
<evidence type="ECO:0000256" key="8">
    <source>
        <dbReference type="SAM" id="Phobius"/>
    </source>
</evidence>
<keyword evidence="5 8" id="KW-0812">Transmembrane</keyword>
<evidence type="ECO:0000256" key="3">
    <source>
        <dbReference type="ARBA" id="ARBA00022448"/>
    </source>
</evidence>
<proteinExistence type="inferred from homology"/>
<feature type="transmembrane region" description="Helical" evidence="8">
    <location>
        <begin position="264"/>
        <end position="286"/>
    </location>
</feature>
<evidence type="ECO:0000313" key="10">
    <source>
        <dbReference type="Proteomes" id="UP000546007"/>
    </source>
</evidence>
<evidence type="ECO:0000256" key="6">
    <source>
        <dbReference type="ARBA" id="ARBA00022989"/>
    </source>
</evidence>
<evidence type="ECO:0000256" key="4">
    <source>
        <dbReference type="ARBA" id="ARBA00022475"/>
    </source>
</evidence>
<organism evidence="9 10">
    <name type="scientific">Butyricimonas faecihominis</name>
    <dbReference type="NCBI Taxonomy" id="1472416"/>
    <lineage>
        <taxon>Bacteria</taxon>
        <taxon>Pseudomonadati</taxon>
        <taxon>Bacteroidota</taxon>
        <taxon>Bacteroidia</taxon>
        <taxon>Bacteroidales</taxon>
        <taxon>Odoribacteraceae</taxon>
        <taxon>Butyricimonas</taxon>
    </lineage>
</organism>
<gene>
    <name evidence="9" type="ORF">GGR14_003073</name>
</gene>
<dbReference type="Proteomes" id="UP000546007">
    <property type="component" value="Unassembled WGS sequence"/>
</dbReference>
<dbReference type="GO" id="GO:0022857">
    <property type="term" value="F:transmembrane transporter activity"/>
    <property type="evidence" value="ECO:0007669"/>
    <property type="project" value="InterPro"/>
</dbReference>
<comment type="subcellular location">
    <subcellularLocation>
        <location evidence="1">Cell membrane</location>
        <topology evidence="1">Multi-pass membrane protein</topology>
    </subcellularLocation>
</comment>
<feature type="transmembrane region" description="Helical" evidence="8">
    <location>
        <begin position="171"/>
        <end position="195"/>
    </location>
</feature>
<evidence type="ECO:0000256" key="5">
    <source>
        <dbReference type="ARBA" id="ARBA00022692"/>
    </source>
</evidence>
<dbReference type="PANTHER" id="PTHR30472">
    <property type="entry name" value="FERRIC ENTEROBACTIN TRANSPORT SYSTEM PERMEASE PROTEIN"/>
    <property type="match status" value="1"/>
</dbReference>
<protein>
    <submittedName>
        <fullName evidence="9">Iron complex transport system permease protein</fullName>
    </submittedName>
</protein>
<evidence type="ECO:0000256" key="2">
    <source>
        <dbReference type="ARBA" id="ARBA00007935"/>
    </source>
</evidence>
<dbReference type="Gene3D" id="1.10.3470.10">
    <property type="entry name" value="ABC transporter involved in vitamin B12 uptake, BtuC"/>
    <property type="match status" value="1"/>
</dbReference>
<evidence type="ECO:0000256" key="1">
    <source>
        <dbReference type="ARBA" id="ARBA00004651"/>
    </source>
</evidence>
<dbReference type="SUPFAM" id="SSF81345">
    <property type="entry name" value="ABC transporter involved in vitamin B12 uptake, BtuC"/>
    <property type="match status" value="1"/>
</dbReference>
<name>A0A7W6HYC8_9BACT</name>
<keyword evidence="10" id="KW-1185">Reference proteome</keyword>
<accession>A0A7W6HYC8</accession>
<feature type="transmembrane region" description="Helical" evidence="8">
    <location>
        <begin position="140"/>
        <end position="164"/>
    </location>
</feature>
<feature type="transmembrane region" description="Helical" evidence="8">
    <location>
        <begin position="111"/>
        <end position="134"/>
    </location>
</feature>
<sequence length="355" mass="38205">MRLESKIINQEINNGDVIFNFIVKRNSIIFLFLSLLVFVLFALDLVSGDSALSVGQVWNVFTGNETDMTTRNIVLSIRLVRVIVAVLIGVALSISGLQMQTVFRNPLADPYLLGVSSGSGLGVAFFILGAPLLGLAHSGFWQSVGIVGAGWGGAVMVLLLIAIISRYVKNILGVLIMGVMIGYIAGAIIQILQYLSSAEQLKMFFLWSMGSLGHVTTTKLFIMIPVICVGVILSIYCIKALNLLLLGESYAQTMGLNIRRARTLIFVSTTLLTGTVTAFCGPVGFLGLAVPHVARMLFNDADHRTLLPGSILLGVVAMLICDIIAKTLVLPVNCITALLGIPVIIWVVYKNLRPA</sequence>
<feature type="transmembrane region" description="Helical" evidence="8">
    <location>
        <begin position="28"/>
        <end position="46"/>
    </location>
</feature>
<dbReference type="PANTHER" id="PTHR30472:SF41">
    <property type="entry name" value="TRANSPORT SYSTEM PERMEASE PROTEIN"/>
    <property type="match status" value="1"/>
</dbReference>
<dbReference type="GO" id="GO:0005886">
    <property type="term" value="C:plasma membrane"/>
    <property type="evidence" value="ECO:0007669"/>
    <property type="project" value="UniProtKB-SubCell"/>
</dbReference>
<reference evidence="9 10" key="1">
    <citation type="submission" date="2020-08" db="EMBL/GenBank/DDBJ databases">
        <title>Genomic Encyclopedia of Type Strains, Phase IV (KMG-IV): sequencing the most valuable type-strain genomes for metagenomic binning, comparative biology and taxonomic classification.</title>
        <authorList>
            <person name="Goeker M."/>
        </authorList>
    </citation>
    <scope>NUCLEOTIDE SEQUENCE [LARGE SCALE GENOMIC DNA]</scope>
    <source>
        <strain evidence="9 10">DSM 105721</strain>
    </source>
</reference>
<comment type="similarity">
    <text evidence="2">Belongs to the binding-protein-dependent transport system permease family. FecCD subfamily.</text>
</comment>
<evidence type="ECO:0000256" key="7">
    <source>
        <dbReference type="ARBA" id="ARBA00023136"/>
    </source>
</evidence>
<dbReference type="InterPro" id="IPR037294">
    <property type="entry name" value="ABC_BtuC-like"/>
</dbReference>
<keyword evidence="3" id="KW-0813">Transport</keyword>
<keyword evidence="6 8" id="KW-1133">Transmembrane helix</keyword>
<feature type="transmembrane region" description="Helical" evidence="8">
    <location>
        <begin position="220"/>
        <end position="244"/>
    </location>
</feature>
<feature type="transmembrane region" description="Helical" evidence="8">
    <location>
        <begin position="79"/>
        <end position="99"/>
    </location>
</feature>
<dbReference type="Pfam" id="PF01032">
    <property type="entry name" value="FecCD"/>
    <property type="match status" value="1"/>
</dbReference>
<comment type="caution">
    <text evidence="9">The sequence shown here is derived from an EMBL/GenBank/DDBJ whole genome shotgun (WGS) entry which is preliminary data.</text>
</comment>
<evidence type="ECO:0000313" key="9">
    <source>
        <dbReference type="EMBL" id="MBB4027263.1"/>
    </source>
</evidence>
<dbReference type="AlphaFoldDB" id="A0A7W6HYC8"/>
<dbReference type="InterPro" id="IPR000522">
    <property type="entry name" value="ABC_transptr_permease_BtuC"/>
</dbReference>
<feature type="transmembrane region" description="Helical" evidence="8">
    <location>
        <begin position="332"/>
        <end position="349"/>
    </location>
</feature>
<keyword evidence="4" id="KW-1003">Cell membrane</keyword>